<dbReference type="Proteomes" id="UP000323454">
    <property type="component" value="Unassembled WGS sequence"/>
</dbReference>
<dbReference type="AlphaFoldDB" id="A0A5B2X610"/>
<sequence>MPEFGDAFTQQLGEKGISVDASTVADQTTTYHAVNELHEFYHGLDDTNKQVLDTLAQDYSISAALTGAEVISADNPVVAAADGKGLGQAVDDLWASYQAASDNQTA</sequence>
<dbReference type="RefSeq" id="WP_149851796.1">
    <property type="nucleotide sequence ID" value="NZ_VUOB01000041.1"/>
</dbReference>
<reference evidence="1 2" key="2">
    <citation type="submission" date="2019-09" db="EMBL/GenBank/DDBJ databases">
        <authorList>
            <person name="Jin C."/>
        </authorList>
    </citation>
    <scope>NUCLEOTIDE SEQUENCE [LARGE SCALE GENOMIC DNA]</scope>
    <source>
        <strain evidence="1 2">AN110305</strain>
    </source>
</reference>
<reference evidence="1 2" key="1">
    <citation type="submission" date="2019-09" db="EMBL/GenBank/DDBJ databases">
        <title>Goodfellowia gen. nov., a new genus of the Pseudonocardineae related to Actinoalloteichus, containing Goodfellowia coeruleoviolacea gen. nov., comb. nov. gen. nov., comb. nov.</title>
        <authorList>
            <person name="Labeda D."/>
        </authorList>
    </citation>
    <scope>NUCLEOTIDE SEQUENCE [LARGE SCALE GENOMIC DNA]</scope>
    <source>
        <strain evidence="1 2">AN110305</strain>
    </source>
</reference>
<name>A0A5B2X610_9PSEU</name>
<proteinExistence type="predicted"/>
<protein>
    <submittedName>
        <fullName evidence="1">Uncharacterized protein</fullName>
    </submittedName>
</protein>
<dbReference type="EMBL" id="VUOB01000041">
    <property type="protein sequence ID" value="KAA2258787.1"/>
    <property type="molecule type" value="Genomic_DNA"/>
</dbReference>
<accession>A0A5B2X610</accession>
<evidence type="ECO:0000313" key="2">
    <source>
        <dbReference type="Proteomes" id="UP000323454"/>
    </source>
</evidence>
<keyword evidence="2" id="KW-1185">Reference proteome</keyword>
<comment type="caution">
    <text evidence="1">The sequence shown here is derived from an EMBL/GenBank/DDBJ whole genome shotgun (WGS) entry which is preliminary data.</text>
</comment>
<organism evidence="1 2">
    <name type="scientific">Solihabitans fulvus</name>
    <dbReference type="NCBI Taxonomy" id="1892852"/>
    <lineage>
        <taxon>Bacteria</taxon>
        <taxon>Bacillati</taxon>
        <taxon>Actinomycetota</taxon>
        <taxon>Actinomycetes</taxon>
        <taxon>Pseudonocardiales</taxon>
        <taxon>Pseudonocardiaceae</taxon>
        <taxon>Solihabitans</taxon>
    </lineage>
</organism>
<gene>
    <name evidence="1" type="ORF">F0L68_23465</name>
</gene>
<evidence type="ECO:0000313" key="1">
    <source>
        <dbReference type="EMBL" id="KAA2258787.1"/>
    </source>
</evidence>